<keyword evidence="1" id="KW-0472">Membrane</keyword>
<dbReference type="EMBL" id="BARW01025896">
    <property type="protein sequence ID" value="GAJ13644.1"/>
    <property type="molecule type" value="Genomic_DNA"/>
</dbReference>
<protein>
    <submittedName>
        <fullName evidence="2">Uncharacterized protein</fullName>
    </submittedName>
</protein>
<gene>
    <name evidence="2" type="ORF">S12H4_42346</name>
</gene>
<proteinExistence type="predicted"/>
<evidence type="ECO:0000313" key="2">
    <source>
        <dbReference type="EMBL" id="GAJ13644.1"/>
    </source>
</evidence>
<organism evidence="2">
    <name type="scientific">marine sediment metagenome</name>
    <dbReference type="NCBI Taxonomy" id="412755"/>
    <lineage>
        <taxon>unclassified sequences</taxon>
        <taxon>metagenomes</taxon>
        <taxon>ecological metagenomes</taxon>
    </lineage>
</organism>
<feature type="non-terminal residue" evidence="2">
    <location>
        <position position="61"/>
    </location>
</feature>
<reference evidence="2" key="1">
    <citation type="journal article" date="2014" name="Front. Microbiol.">
        <title>High frequency of phylogenetically diverse reductive dehalogenase-homologous genes in deep subseafloor sedimentary metagenomes.</title>
        <authorList>
            <person name="Kawai M."/>
            <person name="Futagami T."/>
            <person name="Toyoda A."/>
            <person name="Takaki Y."/>
            <person name="Nishi S."/>
            <person name="Hori S."/>
            <person name="Arai W."/>
            <person name="Tsubouchi T."/>
            <person name="Morono Y."/>
            <person name="Uchiyama I."/>
            <person name="Ito T."/>
            <person name="Fujiyama A."/>
            <person name="Inagaki F."/>
            <person name="Takami H."/>
        </authorList>
    </citation>
    <scope>NUCLEOTIDE SEQUENCE</scope>
    <source>
        <strain evidence="2">Expedition CK06-06</strain>
    </source>
</reference>
<sequence length="61" mass="6833">MDAKKLNWFLIIIIIIMVVVTSIPYIYAAGVSGSEYIFGGFLFNPIDGNSYLAKMRQGWEG</sequence>
<accession>X1U827</accession>
<keyword evidence="1" id="KW-0812">Transmembrane</keyword>
<evidence type="ECO:0000256" key="1">
    <source>
        <dbReference type="SAM" id="Phobius"/>
    </source>
</evidence>
<dbReference type="AlphaFoldDB" id="X1U827"/>
<feature type="transmembrane region" description="Helical" evidence="1">
    <location>
        <begin position="6"/>
        <end position="28"/>
    </location>
</feature>
<name>X1U827_9ZZZZ</name>
<keyword evidence="1" id="KW-1133">Transmembrane helix</keyword>
<comment type="caution">
    <text evidence="2">The sequence shown here is derived from an EMBL/GenBank/DDBJ whole genome shotgun (WGS) entry which is preliminary data.</text>
</comment>